<keyword evidence="3" id="KW-1185">Reference proteome</keyword>
<dbReference type="AlphaFoldDB" id="A0A1B7N9P4"/>
<gene>
    <name evidence="2" type="ORF">K503DRAFT_767521</name>
</gene>
<name>A0A1B7N9P4_9AGAM</name>
<evidence type="ECO:0000313" key="3">
    <source>
        <dbReference type="Proteomes" id="UP000092154"/>
    </source>
</evidence>
<protein>
    <submittedName>
        <fullName evidence="2">Uncharacterized protein</fullName>
    </submittedName>
</protein>
<organism evidence="2 3">
    <name type="scientific">Rhizopogon vinicolor AM-OR11-026</name>
    <dbReference type="NCBI Taxonomy" id="1314800"/>
    <lineage>
        <taxon>Eukaryota</taxon>
        <taxon>Fungi</taxon>
        <taxon>Dikarya</taxon>
        <taxon>Basidiomycota</taxon>
        <taxon>Agaricomycotina</taxon>
        <taxon>Agaricomycetes</taxon>
        <taxon>Agaricomycetidae</taxon>
        <taxon>Boletales</taxon>
        <taxon>Suillineae</taxon>
        <taxon>Rhizopogonaceae</taxon>
        <taxon>Rhizopogon</taxon>
    </lineage>
</organism>
<feature type="signal peptide" evidence="1">
    <location>
        <begin position="1"/>
        <end position="21"/>
    </location>
</feature>
<dbReference type="InParanoid" id="A0A1B7N9P4"/>
<proteinExistence type="predicted"/>
<evidence type="ECO:0000256" key="1">
    <source>
        <dbReference type="SAM" id="SignalP"/>
    </source>
</evidence>
<dbReference type="EMBL" id="KV448176">
    <property type="protein sequence ID" value="OAX41582.1"/>
    <property type="molecule type" value="Genomic_DNA"/>
</dbReference>
<reference evidence="2 3" key="1">
    <citation type="submission" date="2016-06" db="EMBL/GenBank/DDBJ databases">
        <title>Comparative genomics of the ectomycorrhizal sister species Rhizopogon vinicolor and Rhizopogon vesiculosus (Basidiomycota: Boletales) reveals a divergence of the mating type B locus.</title>
        <authorList>
            <consortium name="DOE Joint Genome Institute"/>
            <person name="Mujic A.B."/>
            <person name="Kuo A."/>
            <person name="Tritt A."/>
            <person name="Lipzen A."/>
            <person name="Chen C."/>
            <person name="Johnson J."/>
            <person name="Sharma A."/>
            <person name="Barry K."/>
            <person name="Grigoriev I.V."/>
            <person name="Spatafora J.W."/>
        </authorList>
    </citation>
    <scope>NUCLEOTIDE SEQUENCE [LARGE SCALE GENOMIC DNA]</scope>
    <source>
        <strain evidence="2 3">AM-OR11-026</strain>
    </source>
</reference>
<sequence length="53" mass="5924">MIHHTTLLLIKIFIGMRSAMSSQLIPWASHCKDTRAKHAVSQIKNYSPPPPIG</sequence>
<dbReference type="Proteomes" id="UP000092154">
    <property type="component" value="Unassembled WGS sequence"/>
</dbReference>
<keyword evidence="1" id="KW-0732">Signal</keyword>
<accession>A0A1B7N9P4</accession>
<feature type="chain" id="PRO_5008597886" evidence="1">
    <location>
        <begin position="22"/>
        <end position="53"/>
    </location>
</feature>
<evidence type="ECO:0000313" key="2">
    <source>
        <dbReference type="EMBL" id="OAX41582.1"/>
    </source>
</evidence>